<feature type="region of interest" description="Disordered" evidence="1">
    <location>
        <begin position="171"/>
        <end position="199"/>
    </location>
</feature>
<protein>
    <recommendedName>
        <fullName evidence="3">DUF6604 domain-containing protein</fullName>
    </recommendedName>
</protein>
<organism evidence="4 5">
    <name type="scientific">Oculimacula yallundae</name>
    <dbReference type="NCBI Taxonomy" id="86028"/>
    <lineage>
        <taxon>Eukaryota</taxon>
        <taxon>Fungi</taxon>
        <taxon>Dikarya</taxon>
        <taxon>Ascomycota</taxon>
        <taxon>Pezizomycotina</taxon>
        <taxon>Leotiomycetes</taxon>
        <taxon>Helotiales</taxon>
        <taxon>Ploettnerulaceae</taxon>
        <taxon>Oculimacula</taxon>
    </lineage>
</organism>
<feature type="domain" description="DUF6604" evidence="3">
    <location>
        <begin position="11"/>
        <end position="262"/>
    </location>
</feature>
<gene>
    <name evidence="4" type="ORF">VTL71DRAFT_14127</name>
</gene>
<evidence type="ECO:0000259" key="3">
    <source>
        <dbReference type="Pfam" id="PF20253"/>
    </source>
</evidence>
<evidence type="ECO:0000256" key="2">
    <source>
        <dbReference type="SAM" id="Phobius"/>
    </source>
</evidence>
<keyword evidence="2" id="KW-0472">Membrane</keyword>
<proteinExistence type="predicted"/>
<dbReference type="Pfam" id="PF20253">
    <property type="entry name" value="DUF6604"/>
    <property type="match status" value="1"/>
</dbReference>
<dbReference type="PANTHER" id="PTHR38795:SF1">
    <property type="entry name" value="DUF6604 DOMAIN-CONTAINING PROTEIN"/>
    <property type="match status" value="1"/>
</dbReference>
<comment type="caution">
    <text evidence="4">The sequence shown here is derived from an EMBL/GenBank/DDBJ whole genome shotgun (WGS) entry which is preliminary data.</text>
</comment>
<name>A0ABR4CHQ4_9HELO</name>
<evidence type="ECO:0000313" key="5">
    <source>
        <dbReference type="Proteomes" id="UP001595075"/>
    </source>
</evidence>
<reference evidence="4 5" key="1">
    <citation type="journal article" date="2024" name="Commun. Biol.">
        <title>Comparative genomic analysis of thermophilic fungi reveals convergent evolutionary adaptations and gene losses.</title>
        <authorList>
            <person name="Steindorff A.S."/>
            <person name="Aguilar-Pontes M.V."/>
            <person name="Robinson A.J."/>
            <person name="Andreopoulos B."/>
            <person name="LaButti K."/>
            <person name="Kuo A."/>
            <person name="Mondo S."/>
            <person name="Riley R."/>
            <person name="Otillar R."/>
            <person name="Haridas S."/>
            <person name="Lipzen A."/>
            <person name="Grimwood J."/>
            <person name="Schmutz J."/>
            <person name="Clum A."/>
            <person name="Reid I.D."/>
            <person name="Moisan M.C."/>
            <person name="Butler G."/>
            <person name="Nguyen T.T.M."/>
            <person name="Dewar K."/>
            <person name="Conant G."/>
            <person name="Drula E."/>
            <person name="Henrissat B."/>
            <person name="Hansel C."/>
            <person name="Singer S."/>
            <person name="Hutchinson M.I."/>
            <person name="de Vries R.P."/>
            <person name="Natvig D.O."/>
            <person name="Powell A.J."/>
            <person name="Tsang A."/>
            <person name="Grigoriev I.V."/>
        </authorList>
    </citation>
    <scope>NUCLEOTIDE SEQUENCE [LARGE SCALE GENOMIC DNA]</scope>
    <source>
        <strain evidence="4 5">CBS 494.80</strain>
    </source>
</reference>
<dbReference type="EMBL" id="JAZHXI010000007">
    <property type="protein sequence ID" value="KAL2069448.1"/>
    <property type="molecule type" value="Genomic_DNA"/>
</dbReference>
<dbReference type="PANTHER" id="PTHR38795">
    <property type="entry name" value="DUF6604 DOMAIN-CONTAINING PROTEIN"/>
    <property type="match status" value="1"/>
</dbReference>
<evidence type="ECO:0000313" key="4">
    <source>
        <dbReference type="EMBL" id="KAL2069448.1"/>
    </source>
</evidence>
<sequence length="919" mass="104366">MLPDFLESTYKQYKNGTSISLKWMYESGQKCGYDIDLTGEVRSSSVPATAPRLKGKARKLAKQGIKEGAQAILGSEDPLIVVPSRILRAGLRAVSARKKCSDYFSSNATSGDIEMKSDNIGHSYFTERMEEVILALQPRFALDAGQNSPNKDVETATSAMESIENRFQALEVEEPEASESQTEHTTQSVAEPTFEVEKPTTNSDMIAERMFAIYCLFDDLQLLRKFVLQTWIEYAVQKVSLITASILTNAAFQLAMRTQEETLAAFPGFGDYQDVLSTLNAVYHTEGYDAQIEYGMLEFMFGQTHIMLDKFCGVLVPGEIPLMRRGHFGIYRPTAERSKMTSTEQQVEDYIVLIELLPEFAFIERGSIPMIAMDELTIGLVRMVNTKKIPIWLVFATHILLDIHHLLRENVDKGYRHLEAHANLCKLSLEGYFDLSSDVPDPSTWRKKDTEYIKEFYKNIDTLVLQDNVFDTKDEYSREIRGYPIGEEERFYLLKRHPILCGMMAFRTILETHSIGVLVCNVWGSITYTAHLYNALHQKSNPVKPWPLMDQAITIHTEAQLFLGEAPKTIEDSCKQIFLMLGYSATMFAKNRRTIKTAKLDVSKAGPRPLKNPSMLSDFFQTGLRMPISLDFTLHNVEEMLNAQARDAALASNSKSKWRCHEWALTKRLIYLQLLEALRDFIPSELEKLKFNYFEMHEQSLTVLRRVVAQFDSQLIKYMGPDYLKNESKLPFVGPYVIMIAAGSHKSAKAIGLEDEEIESVILEKSGDILNDYVDSFNRTHCLHKQKIKPQQHQRTCTQPDHCKQKQSKVVTHHHRGGYLEQRPSKSATMKEWVAVLLMTTGLLTAVIVPVALIICWLSWPPGDEQVDEENPSHLPPSERIKAEKKMIEFGVTLRGTTEGGTCEIPVLQQGRPNSSWAK</sequence>
<feature type="transmembrane region" description="Helical" evidence="2">
    <location>
        <begin position="833"/>
        <end position="860"/>
    </location>
</feature>
<feature type="compositionally biased region" description="Polar residues" evidence="1">
    <location>
        <begin position="178"/>
        <end position="190"/>
    </location>
</feature>
<keyword evidence="2" id="KW-1133">Transmembrane helix</keyword>
<accession>A0ABR4CHQ4</accession>
<evidence type="ECO:0000256" key="1">
    <source>
        <dbReference type="SAM" id="MobiDB-lite"/>
    </source>
</evidence>
<dbReference type="Proteomes" id="UP001595075">
    <property type="component" value="Unassembled WGS sequence"/>
</dbReference>
<dbReference type="InterPro" id="IPR046539">
    <property type="entry name" value="DUF6604"/>
</dbReference>
<keyword evidence="5" id="KW-1185">Reference proteome</keyword>
<keyword evidence="2" id="KW-0812">Transmembrane</keyword>